<dbReference type="InterPro" id="IPR014284">
    <property type="entry name" value="RNA_pol_sigma-70_dom"/>
</dbReference>
<dbReference type="Pfam" id="PF04542">
    <property type="entry name" value="Sigma70_r2"/>
    <property type="match status" value="1"/>
</dbReference>
<comment type="similarity">
    <text evidence="1">Belongs to the sigma-70 factor family. ECF subfamily.</text>
</comment>
<dbReference type="InterPro" id="IPR036388">
    <property type="entry name" value="WH-like_DNA-bd_sf"/>
</dbReference>
<dbReference type="InterPro" id="IPR007627">
    <property type="entry name" value="RNA_pol_sigma70_r2"/>
</dbReference>
<evidence type="ECO:0000256" key="2">
    <source>
        <dbReference type="ARBA" id="ARBA00023015"/>
    </source>
</evidence>
<dbReference type="Gene3D" id="1.10.10.10">
    <property type="entry name" value="Winged helix-like DNA-binding domain superfamily/Winged helix DNA-binding domain"/>
    <property type="match status" value="1"/>
</dbReference>
<dbReference type="Proteomes" id="UP001597549">
    <property type="component" value="Unassembled WGS sequence"/>
</dbReference>
<accession>A0ABW5Z3R1</accession>
<organism evidence="7 8">
    <name type="scientific">Flavobacterium ardleyense</name>
    <dbReference type="NCBI Taxonomy" id="2038737"/>
    <lineage>
        <taxon>Bacteria</taxon>
        <taxon>Pseudomonadati</taxon>
        <taxon>Bacteroidota</taxon>
        <taxon>Flavobacteriia</taxon>
        <taxon>Flavobacteriales</taxon>
        <taxon>Flavobacteriaceae</taxon>
        <taxon>Flavobacterium</taxon>
    </lineage>
</organism>
<dbReference type="SUPFAM" id="SSF88946">
    <property type="entry name" value="Sigma2 domain of RNA polymerase sigma factors"/>
    <property type="match status" value="1"/>
</dbReference>
<dbReference type="Pfam" id="PF08281">
    <property type="entry name" value="Sigma70_r4_2"/>
    <property type="match status" value="1"/>
</dbReference>
<dbReference type="InterPro" id="IPR013324">
    <property type="entry name" value="RNA_pol_sigma_r3/r4-like"/>
</dbReference>
<evidence type="ECO:0000313" key="7">
    <source>
        <dbReference type="EMBL" id="MFD2907210.1"/>
    </source>
</evidence>
<evidence type="ECO:0000259" key="6">
    <source>
        <dbReference type="Pfam" id="PF08281"/>
    </source>
</evidence>
<gene>
    <name evidence="7" type="ORF">ACFSX9_00535</name>
</gene>
<dbReference type="RefSeq" id="WP_379803057.1">
    <property type="nucleotide sequence ID" value="NZ_JBHUOL010000001.1"/>
</dbReference>
<dbReference type="CDD" id="cd06171">
    <property type="entry name" value="Sigma70_r4"/>
    <property type="match status" value="1"/>
</dbReference>
<dbReference type="InterPro" id="IPR013325">
    <property type="entry name" value="RNA_pol_sigma_r2"/>
</dbReference>
<sequence>MKNQNSEIAFLLQQCKENNQKAQLAIYNQYYSAMFNVAFRIVNDKALAEEIMQDGFLSAFTKLDSYSGNVTFGAWLKKIVVNRSINELKKNSNYKTESLNENFELVDPNEEESLSVNSLKAEQVLKIMQGLKPNYKVILTLFFIEGYDLEEISGILNISNENCRTTMSRAKESLRKKANEYGA</sequence>
<keyword evidence="3" id="KW-0731">Sigma factor</keyword>
<feature type="domain" description="RNA polymerase sigma-70 region 2" evidence="5">
    <location>
        <begin position="26"/>
        <end position="92"/>
    </location>
</feature>
<reference evidence="8" key="1">
    <citation type="journal article" date="2019" name="Int. J. Syst. Evol. Microbiol.">
        <title>The Global Catalogue of Microorganisms (GCM) 10K type strain sequencing project: providing services to taxonomists for standard genome sequencing and annotation.</title>
        <authorList>
            <consortium name="The Broad Institute Genomics Platform"/>
            <consortium name="The Broad Institute Genome Sequencing Center for Infectious Disease"/>
            <person name="Wu L."/>
            <person name="Ma J."/>
        </authorList>
    </citation>
    <scope>NUCLEOTIDE SEQUENCE [LARGE SCALE GENOMIC DNA]</scope>
    <source>
        <strain evidence="8">KCTC 52644</strain>
    </source>
</reference>
<evidence type="ECO:0000256" key="1">
    <source>
        <dbReference type="ARBA" id="ARBA00010641"/>
    </source>
</evidence>
<feature type="domain" description="RNA polymerase sigma factor 70 region 4 type 2" evidence="6">
    <location>
        <begin position="122"/>
        <end position="174"/>
    </location>
</feature>
<proteinExistence type="inferred from homology"/>
<keyword evidence="8" id="KW-1185">Reference proteome</keyword>
<dbReference type="PANTHER" id="PTHR43133">
    <property type="entry name" value="RNA POLYMERASE ECF-TYPE SIGMA FACTO"/>
    <property type="match status" value="1"/>
</dbReference>
<evidence type="ECO:0000259" key="5">
    <source>
        <dbReference type="Pfam" id="PF04542"/>
    </source>
</evidence>
<keyword evidence="4" id="KW-0804">Transcription</keyword>
<name>A0ABW5Z3R1_9FLAO</name>
<dbReference type="SUPFAM" id="SSF88659">
    <property type="entry name" value="Sigma3 and sigma4 domains of RNA polymerase sigma factors"/>
    <property type="match status" value="1"/>
</dbReference>
<comment type="caution">
    <text evidence="7">The sequence shown here is derived from an EMBL/GenBank/DDBJ whole genome shotgun (WGS) entry which is preliminary data.</text>
</comment>
<dbReference type="Gene3D" id="1.10.1740.10">
    <property type="match status" value="1"/>
</dbReference>
<dbReference type="EMBL" id="JBHUOL010000001">
    <property type="protein sequence ID" value="MFD2907210.1"/>
    <property type="molecule type" value="Genomic_DNA"/>
</dbReference>
<dbReference type="NCBIfam" id="TIGR02937">
    <property type="entry name" value="sigma70-ECF"/>
    <property type="match status" value="1"/>
</dbReference>
<evidence type="ECO:0000256" key="3">
    <source>
        <dbReference type="ARBA" id="ARBA00023082"/>
    </source>
</evidence>
<dbReference type="InterPro" id="IPR013249">
    <property type="entry name" value="RNA_pol_sigma70_r4_t2"/>
</dbReference>
<evidence type="ECO:0000256" key="4">
    <source>
        <dbReference type="ARBA" id="ARBA00023163"/>
    </source>
</evidence>
<keyword evidence="2" id="KW-0805">Transcription regulation</keyword>
<dbReference type="InterPro" id="IPR039425">
    <property type="entry name" value="RNA_pol_sigma-70-like"/>
</dbReference>
<dbReference type="PANTHER" id="PTHR43133:SF60">
    <property type="entry name" value="RNA POLYMERASE SIGMA FACTOR SIGV"/>
    <property type="match status" value="1"/>
</dbReference>
<evidence type="ECO:0000313" key="8">
    <source>
        <dbReference type="Proteomes" id="UP001597549"/>
    </source>
</evidence>
<protein>
    <submittedName>
        <fullName evidence="7">RNA polymerase sigma factor</fullName>
    </submittedName>
</protein>